<keyword evidence="7" id="KW-1185">Reference proteome</keyword>
<dbReference type="AlphaFoldDB" id="A0A9P6M750"/>
<dbReference type="GO" id="GO:0005681">
    <property type="term" value="C:spliceosomal complex"/>
    <property type="evidence" value="ECO:0007669"/>
    <property type="project" value="UniProtKB-UniRule"/>
</dbReference>
<sequence length="182" mass="20117">MPVDPMEPPKHRHKKVLRGPPLPPPPVLHAPPRKVTAKEQAEWAIPPYISKCKNAKGYTIPLDKRLAADGHGVQKVKINDKFAMVAEALALEPRRAQDGVRQRALMQQKVAQKEKEVKEQSLRALAQKARDERAGIVSSEGASTPEFAAARLCGSVTSGFLELVIFHPIDTIAKRLMSNQTR</sequence>
<accession>A0A9P6M750</accession>
<feature type="non-terminal residue" evidence="6">
    <location>
        <position position="182"/>
    </location>
</feature>
<dbReference type="InterPro" id="IPR004015">
    <property type="entry name" value="SKI-int_prot_SKIP_SNW-dom"/>
</dbReference>
<feature type="domain" description="SKI-interacting protein SKIP SNW" evidence="5">
    <location>
        <begin position="2"/>
        <end position="133"/>
    </location>
</feature>
<gene>
    <name evidence="6" type="primary">BX42</name>
    <name evidence="6" type="ORF">BGZ65_010822</name>
</gene>
<comment type="caution">
    <text evidence="6">The sequence shown here is derived from an EMBL/GenBank/DDBJ whole genome shotgun (WGS) entry which is preliminary data.</text>
</comment>
<evidence type="ECO:0000256" key="3">
    <source>
        <dbReference type="RuleBase" id="RU367140"/>
    </source>
</evidence>
<evidence type="ECO:0000256" key="4">
    <source>
        <dbReference type="SAM" id="MobiDB-lite"/>
    </source>
</evidence>
<evidence type="ECO:0000313" key="6">
    <source>
        <dbReference type="EMBL" id="KAF9970853.1"/>
    </source>
</evidence>
<reference evidence="6" key="1">
    <citation type="journal article" date="2020" name="Fungal Divers.">
        <title>Resolving the Mortierellaceae phylogeny through synthesis of multi-gene phylogenetics and phylogenomics.</title>
        <authorList>
            <person name="Vandepol N."/>
            <person name="Liber J."/>
            <person name="Desiro A."/>
            <person name="Na H."/>
            <person name="Kennedy M."/>
            <person name="Barry K."/>
            <person name="Grigoriev I.V."/>
            <person name="Miller A.N."/>
            <person name="O'Donnell K."/>
            <person name="Stajich J.E."/>
            <person name="Bonito G."/>
        </authorList>
    </citation>
    <scope>NUCLEOTIDE SEQUENCE</scope>
    <source>
        <strain evidence="6">MES-2147</strain>
    </source>
</reference>
<feature type="compositionally biased region" description="Pro residues" evidence="4">
    <location>
        <begin position="20"/>
        <end position="29"/>
    </location>
</feature>
<evidence type="ECO:0000259" key="5">
    <source>
        <dbReference type="Pfam" id="PF02731"/>
    </source>
</evidence>
<protein>
    <recommendedName>
        <fullName evidence="2 3">Pre-mRNA-processing protein 45</fullName>
    </recommendedName>
</protein>
<evidence type="ECO:0000256" key="2">
    <source>
        <dbReference type="ARBA" id="ARBA00022160"/>
    </source>
</evidence>
<evidence type="ECO:0000256" key="1">
    <source>
        <dbReference type="ARBA" id="ARBA00010197"/>
    </source>
</evidence>
<keyword evidence="3" id="KW-0507">mRNA processing</keyword>
<organism evidence="6 7">
    <name type="scientific">Modicella reniformis</name>
    <dbReference type="NCBI Taxonomy" id="1440133"/>
    <lineage>
        <taxon>Eukaryota</taxon>
        <taxon>Fungi</taxon>
        <taxon>Fungi incertae sedis</taxon>
        <taxon>Mucoromycota</taxon>
        <taxon>Mortierellomycotina</taxon>
        <taxon>Mortierellomycetes</taxon>
        <taxon>Mortierellales</taxon>
        <taxon>Mortierellaceae</taxon>
        <taxon>Modicella</taxon>
    </lineage>
</organism>
<comment type="function">
    <text evidence="3">Involved in pre-mRNA splicing.</text>
</comment>
<dbReference type="GO" id="GO:0000398">
    <property type="term" value="P:mRNA splicing, via spliceosome"/>
    <property type="evidence" value="ECO:0007669"/>
    <property type="project" value="InterPro"/>
</dbReference>
<feature type="region of interest" description="Disordered" evidence="4">
    <location>
        <begin position="1"/>
        <end position="34"/>
    </location>
</feature>
<dbReference type="PANTHER" id="PTHR12096">
    <property type="entry name" value="NUCLEAR PROTEIN SKIP-RELATED"/>
    <property type="match status" value="1"/>
</dbReference>
<evidence type="ECO:0000313" key="7">
    <source>
        <dbReference type="Proteomes" id="UP000749646"/>
    </source>
</evidence>
<comment type="subunit">
    <text evidence="3">Associated with the spliceosome.</text>
</comment>
<comment type="similarity">
    <text evidence="1 3">Belongs to the SNW family.</text>
</comment>
<comment type="subcellular location">
    <subcellularLocation>
        <location evidence="3">Nucleus</location>
    </subcellularLocation>
</comment>
<name>A0A9P6M750_9FUNG</name>
<dbReference type="EMBL" id="JAAAHW010004906">
    <property type="protein sequence ID" value="KAF9970853.1"/>
    <property type="molecule type" value="Genomic_DNA"/>
</dbReference>
<dbReference type="Proteomes" id="UP000749646">
    <property type="component" value="Unassembled WGS sequence"/>
</dbReference>
<keyword evidence="3" id="KW-0539">Nucleus</keyword>
<dbReference type="InterPro" id="IPR017862">
    <property type="entry name" value="SKI-int_prot_SKIP"/>
</dbReference>
<dbReference type="OrthoDB" id="409947at2759"/>
<keyword evidence="3" id="KW-0508">mRNA splicing</keyword>
<dbReference type="Pfam" id="PF02731">
    <property type="entry name" value="SKIP_SNW"/>
    <property type="match status" value="1"/>
</dbReference>
<keyword evidence="3" id="KW-0747">Spliceosome</keyword>
<proteinExistence type="inferred from homology"/>